<accession>A0ABZ0S5U2</accession>
<gene>
    <name evidence="1" type="ORF">Thiowin_00537</name>
</gene>
<dbReference type="EMBL" id="CP121472">
    <property type="protein sequence ID" value="WPL15631.1"/>
    <property type="molecule type" value="Genomic_DNA"/>
</dbReference>
<organism evidence="1 2">
    <name type="scientific">Thiorhodovibrio winogradskyi</name>
    <dbReference type="NCBI Taxonomy" id="77007"/>
    <lineage>
        <taxon>Bacteria</taxon>
        <taxon>Pseudomonadati</taxon>
        <taxon>Pseudomonadota</taxon>
        <taxon>Gammaproteobacteria</taxon>
        <taxon>Chromatiales</taxon>
        <taxon>Chromatiaceae</taxon>
        <taxon>Thiorhodovibrio</taxon>
    </lineage>
</organism>
<protein>
    <recommendedName>
        <fullName evidence="3">PilZ domain-containing protein</fullName>
    </recommendedName>
</protein>
<sequence length="148" mass="16452">MNIGDDEDKASRRLKVGVRISGSDQPIIQKVLDVGLASGIMMMDTCIGCGQTVQLTFDEAPGEVICVDCVVEPHGVGRYRLRYCAPKEQIRERLRRIIWPDWDGANLLDGALLMAERYEVASLSDLLRLTSLLSVMQPSVNLRRHAIA</sequence>
<evidence type="ECO:0000313" key="2">
    <source>
        <dbReference type="Proteomes" id="UP001432180"/>
    </source>
</evidence>
<dbReference type="RefSeq" id="WP_328986190.1">
    <property type="nucleotide sequence ID" value="NZ_CP121472.1"/>
</dbReference>
<proteinExistence type="predicted"/>
<reference evidence="1 2" key="1">
    <citation type="journal article" date="2023" name="Microorganisms">
        <title>Thiorhodovibrio frisius and Trv. litoralis spp. nov., Two Novel Members from a Clade of Fastidious Purple Sulfur Bacteria That Exhibit Unique Red-Shifted Light-Harvesting Capabilities.</title>
        <authorList>
            <person name="Methner A."/>
            <person name="Kuzyk S.B."/>
            <person name="Petersen J."/>
            <person name="Bauer S."/>
            <person name="Brinkmann H."/>
            <person name="Sichau K."/>
            <person name="Wanner G."/>
            <person name="Wolf J."/>
            <person name="Neumann-Schaal M."/>
            <person name="Henke P."/>
            <person name="Tank M."/>
            <person name="Sproer C."/>
            <person name="Bunk B."/>
            <person name="Overmann J."/>
        </authorList>
    </citation>
    <scope>NUCLEOTIDE SEQUENCE [LARGE SCALE GENOMIC DNA]</scope>
    <source>
        <strain evidence="1 2">DSM 6702</strain>
    </source>
</reference>
<keyword evidence="2" id="KW-1185">Reference proteome</keyword>
<evidence type="ECO:0000313" key="1">
    <source>
        <dbReference type="EMBL" id="WPL15631.1"/>
    </source>
</evidence>
<evidence type="ECO:0008006" key="3">
    <source>
        <dbReference type="Google" id="ProtNLM"/>
    </source>
</evidence>
<name>A0ABZ0S5U2_9GAMM</name>
<dbReference type="Proteomes" id="UP001432180">
    <property type="component" value="Chromosome"/>
</dbReference>